<dbReference type="InterPro" id="IPR042177">
    <property type="entry name" value="Cell/Rod_1"/>
</dbReference>
<dbReference type="PIRSF" id="PIRSF038471">
    <property type="entry name" value="MreC"/>
    <property type="match status" value="1"/>
</dbReference>
<accession>A0ABS3ASE2</accession>
<comment type="caution">
    <text evidence="8">The sequence shown here is derived from an EMBL/GenBank/DDBJ whole genome shotgun (WGS) entry which is preliminary data.</text>
</comment>
<evidence type="ECO:0000256" key="4">
    <source>
        <dbReference type="ARBA" id="ARBA00032089"/>
    </source>
</evidence>
<dbReference type="EMBL" id="JAFITO010000003">
    <property type="protein sequence ID" value="MBN4068034.1"/>
    <property type="molecule type" value="Genomic_DNA"/>
</dbReference>
<dbReference type="Pfam" id="PF04085">
    <property type="entry name" value="MreC"/>
    <property type="match status" value="1"/>
</dbReference>
<comment type="function">
    <text evidence="5">Involved in formation and maintenance of cell shape.</text>
</comment>
<dbReference type="Proteomes" id="UP000717534">
    <property type="component" value="Unassembled WGS sequence"/>
</dbReference>
<evidence type="ECO:0000313" key="8">
    <source>
        <dbReference type="EMBL" id="MBN4068034.1"/>
    </source>
</evidence>
<evidence type="ECO:0000259" key="7">
    <source>
        <dbReference type="Pfam" id="PF04085"/>
    </source>
</evidence>
<name>A0ABS3ASE2_9BACT</name>
<evidence type="ECO:0000313" key="9">
    <source>
        <dbReference type="Proteomes" id="UP000717534"/>
    </source>
</evidence>
<dbReference type="NCBIfam" id="TIGR00219">
    <property type="entry name" value="mreC"/>
    <property type="match status" value="1"/>
</dbReference>
<dbReference type="Gene3D" id="2.40.10.350">
    <property type="entry name" value="Rod shape-determining protein MreC, domain 2"/>
    <property type="match status" value="1"/>
</dbReference>
<evidence type="ECO:0000256" key="2">
    <source>
        <dbReference type="ARBA" id="ARBA00013855"/>
    </source>
</evidence>
<gene>
    <name evidence="8" type="primary">mreC</name>
    <name evidence="8" type="ORF">JYU06_00710</name>
</gene>
<feature type="domain" description="Rod shape-determining protein MreC beta-barrel core" evidence="7">
    <location>
        <begin position="130"/>
        <end position="273"/>
    </location>
</feature>
<dbReference type="InterPro" id="IPR055342">
    <property type="entry name" value="MreC_beta-barrel_core"/>
</dbReference>
<comment type="similarity">
    <text evidence="1 5">Belongs to the MreC family.</text>
</comment>
<feature type="coiled-coil region" evidence="6">
    <location>
        <begin position="70"/>
        <end position="104"/>
    </location>
</feature>
<evidence type="ECO:0000256" key="6">
    <source>
        <dbReference type="SAM" id="Coils"/>
    </source>
</evidence>
<dbReference type="Gene3D" id="2.40.10.340">
    <property type="entry name" value="Rod shape-determining protein MreC, domain 1"/>
    <property type="match status" value="1"/>
</dbReference>
<dbReference type="PANTHER" id="PTHR34138:SF1">
    <property type="entry name" value="CELL SHAPE-DETERMINING PROTEIN MREC"/>
    <property type="match status" value="1"/>
</dbReference>
<keyword evidence="3 5" id="KW-0133">Cell shape</keyword>
<evidence type="ECO:0000256" key="5">
    <source>
        <dbReference type="PIRNR" id="PIRNR038471"/>
    </source>
</evidence>
<evidence type="ECO:0000256" key="1">
    <source>
        <dbReference type="ARBA" id="ARBA00009369"/>
    </source>
</evidence>
<sequence length="295" mass="33017">MRKKNTDRRRKSSFRFTRLFLLLSLFISLLLLVLGSTTGGRFGISHQLTLEALGPIQGIFSKISLSAISLKNQYIDLWNLREENDQLRNELATYHMQLDEYRSAYSRNRFLEAELAFKKRVSFPSLMARVVGKDPSFWFQTLIVDRGENDGVVTGMVARNSRGVVGQVLQVSDNYSKILLANAPSSAIDAIVQKSRVRGILKGAGEQGYILQYVLKNGDVEEGDVVVTAGIGGVFPPGITLGTVSRVYSKRRGMFLEIEVKPAVDFARLEFLHINLSEEQLEIDKFSRSASSFGK</sequence>
<evidence type="ECO:0000256" key="3">
    <source>
        <dbReference type="ARBA" id="ARBA00022960"/>
    </source>
</evidence>
<reference evidence="8 9" key="1">
    <citation type="submission" date="2021-02" db="EMBL/GenBank/DDBJ databases">
        <title>Activity-based single-cell genomes from oceanic crustal fluid captures similar information to metagenomic and metatranscriptomic surveys with orders of magnitude less sampling.</title>
        <authorList>
            <person name="D'Angelo T.S."/>
            <person name="Orcutt B.N."/>
        </authorList>
    </citation>
    <scope>NUCLEOTIDE SEQUENCE [LARGE SCALE GENOMIC DNA]</scope>
    <source>
        <strain evidence="8">AH-315-G02</strain>
    </source>
</reference>
<keyword evidence="6" id="KW-0175">Coiled coil</keyword>
<keyword evidence="9" id="KW-1185">Reference proteome</keyword>
<dbReference type="PANTHER" id="PTHR34138">
    <property type="entry name" value="CELL SHAPE-DETERMINING PROTEIN MREC"/>
    <property type="match status" value="1"/>
</dbReference>
<dbReference type="InterPro" id="IPR042175">
    <property type="entry name" value="Cell/Rod_MreC_2"/>
</dbReference>
<dbReference type="InterPro" id="IPR007221">
    <property type="entry name" value="MreC"/>
</dbReference>
<proteinExistence type="inferred from homology"/>
<organism evidence="8 9">
    <name type="scientific">Desulfotalea psychrophila</name>
    <dbReference type="NCBI Taxonomy" id="84980"/>
    <lineage>
        <taxon>Bacteria</taxon>
        <taxon>Pseudomonadati</taxon>
        <taxon>Thermodesulfobacteriota</taxon>
        <taxon>Desulfobulbia</taxon>
        <taxon>Desulfobulbales</taxon>
        <taxon>Desulfocapsaceae</taxon>
        <taxon>Desulfotalea</taxon>
    </lineage>
</organism>
<protein>
    <recommendedName>
        <fullName evidence="2 5">Cell shape-determining protein MreC</fullName>
    </recommendedName>
    <alternativeName>
        <fullName evidence="4 5">Cell shape protein MreC</fullName>
    </alternativeName>
</protein>